<accession>A0A4Y2H7G8</accession>
<protein>
    <submittedName>
        <fullName evidence="1">Uncharacterized protein</fullName>
    </submittedName>
</protein>
<gene>
    <name evidence="1" type="ORF">AVEN_152260_1</name>
</gene>
<evidence type="ECO:0000313" key="1">
    <source>
        <dbReference type="EMBL" id="GBM61119.1"/>
    </source>
</evidence>
<proteinExistence type="predicted"/>
<keyword evidence="2" id="KW-1185">Reference proteome</keyword>
<comment type="caution">
    <text evidence="1">The sequence shown here is derived from an EMBL/GenBank/DDBJ whole genome shotgun (WGS) entry which is preliminary data.</text>
</comment>
<organism evidence="1 2">
    <name type="scientific">Araneus ventricosus</name>
    <name type="common">Orbweaver spider</name>
    <name type="synonym">Epeira ventricosa</name>
    <dbReference type="NCBI Taxonomy" id="182803"/>
    <lineage>
        <taxon>Eukaryota</taxon>
        <taxon>Metazoa</taxon>
        <taxon>Ecdysozoa</taxon>
        <taxon>Arthropoda</taxon>
        <taxon>Chelicerata</taxon>
        <taxon>Arachnida</taxon>
        <taxon>Araneae</taxon>
        <taxon>Araneomorphae</taxon>
        <taxon>Entelegynae</taxon>
        <taxon>Araneoidea</taxon>
        <taxon>Araneidae</taxon>
        <taxon>Araneus</taxon>
    </lineage>
</organism>
<dbReference type="AlphaFoldDB" id="A0A4Y2H7G8"/>
<name>A0A4Y2H7G8_ARAVE</name>
<evidence type="ECO:0000313" key="2">
    <source>
        <dbReference type="Proteomes" id="UP000499080"/>
    </source>
</evidence>
<sequence length="147" mass="16828">MSFNGKLLQRRYHSSSRGVFTNIIIIVRLETNPSNSRYFREKLILLLFRIRYSKLRDLHVLSNIWKSADPDSNFSLKQSCNNLAFQICKLAAGLTWQKCKLETSYCKQVSYHPSNLPQASQRAKKACLKGFGNLVVGKGKGLSQRFP</sequence>
<dbReference type="EMBL" id="BGPR01001753">
    <property type="protein sequence ID" value="GBM61119.1"/>
    <property type="molecule type" value="Genomic_DNA"/>
</dbReference>
<dbReference type="Proteomes" id="UP000499080">
    <property type="component" value="Unassembled WGS sequence"/>
</dbReference>
<reference evidence="1 2" key="1">
    <citation type="journal article" date="2019" name="Sci. Rep.">
        <title>Orb-weaving spider Araneus ventricosus genome elucidates the spidroin gene catalogue.</title>
        <authorList>
            <person name="Kono N."/>
            <person name="Nakamura H."/>
            <person name="Ohtoshi R."/>
            <person name="Moran D.A.P."/>
            <person name="Shinohara A."/>
            <person name="Yoshida Y."/>
            <person name="Fujiwara M."/>
            <person name="Mori M."/>
            <person name="Tomita M."/>
            <person name="Arakawa K."/>
        </authorList>
    </citation>
    <scope>NUCLEOTIDE SEQUENCE [LARGE SCALE GENOMIC DNA]</scope>
</reference>